<protein>
    <recommendedName>
        <fullName evidence="6 7">Large ribosomal subunit protein bL9</fullName>
    </recommendedName>
</protein>
<dbReference type="InterPro" id="IPR020070">
    <property type="entry name" value="Ribosomal_bL9_N"/>
</dbReference>
<dbReference type="SUPFAM" id="SSF55658">
    <property type="entry name" value="L9 N-domain-like"/>
    <property type="match status" value="1"/>
</dbReference>
<proteinExistence type="inferred from homology"/>
<organism evidence="11 12">
    <name type="scientific">Metamycoplasma equirhinis</name>
    <dbReference type="NCBI Taxonomy" id="92402"/>
    <lineage>
        <taxon>Bacteria</taxon>
        <taxon>Bacillati</taxon>
        <taxon>Mycoplasmatota</taxon>
        <taxon>Mycoplasmoidales</taxon>
        <taxon>Metamycoplasmataceae</taxon>
        <taxon>Metamycoplasma</taxon>
    </lineage>
</organism>
<evidence type="ECO:0000256" key="5">
    <source>
        <dbReference type="ARBA" id="ARBA00023274"/>
    </source>
</evidence>
<sequence length="145" mass="16356">MKVILIKQYEKHKVNEIIEVSDGFAKNYLIKNGFAQPINKQTLANLERVKNNLAENLAAEIAEAQKIKTEIEKLNLIFTLKSNGNIVHGNITNKAIAKELLKNNIKINAHALSNEVYNTFGNHKIFVKLHDKVTAILAITIIEEK</sequence>
<dbReference type="GeneID" id="94493770"/>
<dbReference type="InterPro" id="IPR009027">
    <property type="entry name" value="Ribosomal_bL9/RNase_H1_N"/>
</dbReference>
<comment type="function">
    <text evidence="7">Binds to the 23S rRNA.</text>
</comment>
<dbReference type="InterPro" id="IPR020069">
    <property type="entry name" value="Ribosomal_bL9_C"/>
</dbReference>
<dbReference type="Gene3D" id="3.40.5.10">
    <property type="entry name" value="Ribosomal protein L9, N-terminal domain"/>
    <property type="match status" value="1"/>
</dbReference>
<dbReference type="Gene3D" id="3.10.430.100">
    <property type="entry name" value="Ribosomal protein L9, C-terminal domain"/>
    <property type="match status" value="1"/>
</dbReference>
<evidence type="ECO:0000256" key="1">
    <source>
        <dbReference type="ARBA" id="ARBA00010605"/>
    </source>
</evidence>
<evidence type="ECO:0000256" key="3">
    <source>
        <dbReference type="ARBA" id="ARBA00022884"/>
    </source>
</evidence>
<keyword evidence="3 7" id="KW-0694">RNA-binding</keyword>
<evidence type="ECO:0000313" key="11">
    <source>
        <dbReference type="EMBL" id="WPB53861.1"/>
    </source>
</evidence>
<evidence type="ECO:0000256" key="8">
    <source>
        <dbReference type="SAM" id="Coils"/>
    </source>
</evidence>
<keyword evidence="8" id="KW-0175">Coiled coil</keyword>
<dbReference type="EMBL" id="CP137845">
    <property type="protein sequence ID" value="WPB53861.1"/>
    <property type="molecule type" value="Genomic_DNA"/>
</dbReference>
<feature type="coiled-coil region" evidence="8">
    <location>
        <begin position="43"/>
        <end position="74"/>
    </location>
</feature>
<dbReference type="InterPro" id="IPR000244">
    <property type="entry name" value="Ribosomal_bL9"/>
</dbReference>
<keyword evidence="2 7" id="KW-0699">rRNA-binding</keyword>
<dbReference type="InterPro" id="IPR020594">
    <property type="entry name" value="Ribosomal_bL9_bac/chp"/>
</dbReference>
<feature type="domain" description="Large ribosomal subunit protein bL9 C-terminal" evidence="10">
    <location>
        <begin position="62"/>
        <end position="142"/>
    </location>
</feature>
<evidence type="ECO:0000256" key="6">
    <source>
        <dbReference type="ARBA" id="ARBA00035292"/>
    </source>
</evidence>
<evidence type="ECO:0000256" key="4">
    <source>
        <dbReference type="ARBA" id="ARBA00022980"/>
    </source>
</evidence>
<dbReference type="NCBIfam" id="TIGR00158">
    <property type="entry name" value="L9"/>
    <property type="match status" value="1"/>
</dbReference>
<evidence type="ECO:0000259" key="10">
    <source>
        <dbReference type="Pfam" id="PF03948"/>
    </source>
</evidence>
<dbReference type="RefSeq" id="WP_140031294.1">
    <property type="nucleotide sequence ID" value="NZ_CP137845.1"/>
</dbReference>
<evidence type="ECO:0000256" key="7">
    <source>
        <dbReference type="HAMAP-Rule" id="MF_00503"/>
    </source>
</evidence>
<feature type="domain" description="Ribosomal protein L9" evidence="9">
    <location>
        <begin position="1"/>
        <end position="45"/>
    </location>
</feature>
<name>A0ABZ0PAJ8_9BACT</name>
<gene>
    <name evidence="7 11" type="primary">rplI</name>
    <name evidence="11" type="ORF">R9B83_02625</name>
</gene>
<dbReference type="Pfam" id="PF01281">
    <property type="entry name" value="Ribosomal_L9_N"/>
    <property type="match status" value="1"/>
</dbReference>
<keyword evidence="4 7" id="KW-0689">Ribosomal protein</keyword>
<evidence type="ECO:0000256" key="2">
    <source>
        <dbReference type="ARBA" id="ARBA00022730"/>
    </source>
</evidence>
<keyword evidence="12" id="KW-1185">Reference proteome</keyword>
<dbReference type="InterPro" id="IPR036935">
    <property type="entry name" value="Ribosomal_bL9_N_sf"/>
</dbReference>
<evidence type="ECO:0000313" key="12">
    <source>
        <dbReference type="Proteomes" id="UP001303601"/>
    </source>
</evidence>
<dbReference type="SUPFAM" id="SSF55653">
    <property type="entry name" value="Ribosomal protein L9 C-domain"/>
    <property type="match status" value="1"/>
</dbReference>
<dbReference type="Proteomes" id="UP001303601">
    <property type="component" value="Chromosome"/>
</dbReference>
<keyword evidence="5 7" id="KW-0687">Ribonucleoprotein</keyword>
<evidence type="ECO:0000259" key="9">
    <source>
        <dbReference type="Pfam" id="PF01281"/>
    </source>
</evidence>
<dbReference type="PANTHER" id="PTHR21368">
    <property type="entry name" value="50S RIBOSOMAL PROTEIN L9"/>
    <property type="match status" value="1"/>
</dbReference>
<accession>A0ABZ0PAJ8</accession>
<dbReference type="HAMAP" id="MF_00503">
    <property type="entry name" value="Ribosomal_bL9"/>
    <property type="match status" value="1"/>
</dbReference>
<dbReference type="Pfam" id="PF03948">
    <property type="entry name" value="Ribosomal_L9_C"/>
    <property type="match status" value="1"/>
</dbReference>
<comment type="similarity">
    <text evidence="1 7">Belongs to the bacterial ribosomal protein bL9 family.</text>
</comment>
<dbReference type="InterPro" id="IPR036791">
    <property type="entry name" value="Ribosomal_bL9_C_sf"/>
</dbReference>
<reference evidence="11" key="1">
    <citation type="submission" date="2023-11" db="EMBL/GenBank/DDBJ databases">
        <title>Completed genome sequence of Mycoplasma equirhinis type strain M432/72.</title>
        <authorList>
            <person name="Spergser J."/>
        </authorList>
    </citation>
    <scope>NUCLEOTIDE SEQUENCE [LARGE SCALE GENOMIC DNA]</scope>
    <source>
        <strain evidence="11">M432/72</strain>
    </source>
</reference>
<dbReference type="GO" id="GO:0005840">
    <property type="term" value="C:ribosome"/>
    <property type="evidence" value="ECO:0007669"/>
    <property type="project" value="UniProtKB-KW"/>
</dbReference>